<keyword evidence="3" id="KW-1185">Reference proteome</keyword>
<evidence type="ECO:0000313" key="2">
    <source>
        <dbReference type="EMBL" id="EFJ51168.1"/>
    </source>
</evidence>
<dbReference type="InterPro" id="IPR051412">
    <property type="entry name" value="Formin_Homology_Diaphanous_sf"/>
</dbReference>
<feature type="region of interest" description="Disordered" evidence="1">
    <location>
        <begin position="117"/>
        <end position="188"/>
    </location>
</feature>
<dbReference type="AlphaFoldDB" id="D8TMQ7"/>
<gene>
    <name evidence="2" type="ORF">VOLCADRAFT_87967</name>
</gene>
<feature type="region of interest" description="Disordered" evidence="1">
    <location>
        <begin position="486"/>
        <end position="568"/>
    </location>
</feature>
<feature type="compositionally biased region" description="Pro residues" evidence="1">
    <location>
        <begin position="490"/>
        <end position="566"/>
    </location>
</feature>
<dbReference type="KEGG" id="vcn:VOLCADRAFT_87967"/>
<evidence type="ECO:0008006" key="4">
    <source>
        <dbReference type="Google" id="ProtNLM"/>
    </source>
</evidence>
<dbReference type="PANTHER" id="PTHR45691">
    <property type="entry name" value="PROTEIN DIAPHANOUS"/>
    <property type="match status" value="1"/>
</dbReference>
<dbReference type="RefSeq" id="XP_002947635.1">
    <property type="nucleotide sequence ID" value="XM_002947589.1"/>
</dbReference>
<feature type="compositionally biased region" description="Low complexity" evidence="1">
    <location>
        <begin position="138"/>
        <end position="158"/>
    </location>
</feature>
<feature type="compositionally biased region" description="Gly residues" evidence="1">
    <location>
        <begin position="159"/>
        <end position="169"/>
    </location>
</feature>
<dbReference type="GeneID" id="9620725"/>
<feature type="region of interest" description="Disordered" evidence="1">
    <location>
        <begin position="358"/>
        <end position="382"/>
    </location>
</feature>
<dbReference type="GO" id="GO:0030041">
    <property type="term" value="P:actin filament polymerization"/>
    <property type="evidence" value="ECO:0007669"/>
    <property type="project" value="TreeGrafter"/>
</dbReference>
<dbReference type="EMBL" id="GL378328">
    <property type="protein sequence ID" value="EFJ51168.1"/>
    <property type="molecule type" value="Genomic_DNA"/>
</dbReference>
<dbReference type="Proteomes" id="UP000001058">
    <property type="component" value="Unassembled WGS sequence"/>
</dbReference>
<reference evidence="2 3" key="1">
    <citation type="journal article" date="2010" name="Science">
        <title>Genomic analysis of organismal complexity in the multicellular green alga Volvox carteri.</title>
        <authorList>
            <person name="Prochnik S.E."/>
            <person name="Umen J."/>
            <person name="Nedelcu A.M."/>
            <person name="Hallmann A."/>
            <person name="Miller S.M."/>
            <person name="Nishii I."/>
            <person name="Ferris P."/>
            <person name="Kuo A."/>
            <person name="Mitros T."/>
            <person name="Fritz-Laylin L.K."/>
            <person name="Hellsten U."/>
            <person name="Chapman J."/>
            <person name="Simakov O."/>
            <person name="Rensing S.A."/>
            <person name="Terry A."/>
            <person name="Pangilinan J."/>
            <person name="Kapitonov V."/>
            <person name="Jurka J."/>
            <person name="Salamov A."/>
            <person name="Shapiro H."/>
            <person name="Schmutz J."/>
            <person name="Grimwood J."/>
            <person name="Lindquist E."/>
            <person name="Lucas S."/>
            <person name="Grigoriev I.V."/>
            <person name="Schmitt R."/>
            <person name="Kirk D."/>
            <person name="Rokhsar D.S."/>
        </authorList>
    </citation>
    <scope>NUCLEOTIDE SEQUENCE [LARGE SCALE GENOMIC DNA]</scope>
    <source>
        <strain evidence="3">f. Nagariensis / Eve</strain>
    </source>
</reference>
<evidence type="ECO:0000256" key="1">
    <source>
        <dbReference type="SAM" id="MobiDB-lite"/>
    </source>
</evidence>
<dbReference type="OrthoDB" id="547337at2759"/>
<feature type="region of interest" description="Disordered" evidence="1">
    <location>
        <begin position="41"/>
        <end position="96"/>
    </location>
</feature>
<dbReference type="GO" id="GO:0005884">
    <property type="term" value="C:actin filament"/>
    <property type="evidence" value="ECO:0007669"/>
    <property type="project" value="TreeGrafter"/>
</dbReference>
<protein>
    <recommendedName>
        <fullName evidence="4">Pherophorin domain-containing protein</fullName>
    </recommendedName>
</protein>
<feature type="compositionally biased region" description="Low complexity" evidence="1">
    <location>
        <begin position="232"/>
        <end position="250"/>
    </location>
</feature>
<name>D8TMQ7_VOLCA</name>
<dbReference type="PANTHER" id="PTHR45691:SF6">
    <property type="entry name" value="PROTEIN DIAPHANOUS"/>
    <property type="match status" value="1"/>
</dbReference>
<dbReference type="InParanoid" id="D8TMQ7"/>
<evidence type="ECO:0000313" key="3">
    <source>
        <dbReference type="Proteomes" id="UP000001058"/>
    </source>
</evidence>
<sequence length="935" mass="97186">MRPVCASNQLVLHDKSVSKSIIYLDGLRLVCVGVMNRRESAPGAAPTSIVGKEHPARARTIPPSCALPRGTGRESAIHRKRRRSSAGSQIRNRDGEGKKALIPCALEPAAVRAADASGSPLAKGSRGAAQPSGGSGDAGASTFAASSRGRSSGSSSSRGAGGASGGYITGSGSSEGVDLGETDPENLRSLPQQKHAGLAIASLQARHVPASATGPALTVSCISCGSGYANGSSTTTTATNTIARSRSSRGGPDKDSEDDGDHSGGGNRETAHTATEASCLRCSGTRSAQAPSPGRRFRSNVRQQPEQERAIGSGAHFGEGGGDGGNCFTCSAPTCKAGEEQALLRSCSGASKVVIGAGGSTRMQPRQPPPASLHGTEKPSSGTRGWAVAHCGQWRWREFVLAAVALLAVAAMPPAAAQCPEMPQLTIWVSSNCTYRYQLSLCLFITWCPKCTTPPQQTYTSLDMILCSQDNKMTIDVGCDGISSCIAGSPPSPPKPPSPPMPPLSPFPPEHPMLPPPSPPRPPRPPPPPPRAPYVPGVKLPPPSPPPLLPPSPRPPRPPPPPPPPATFIFIVPKPATSAGQTLATAVSLPTYPSSSTVSPVPAPAEHPAFPSLEHYCTTPAAIAASFTTKTAPAPRTYNIGRGYQLRIGYGLPLNPTSSQLLAIKDGIALEFDIPAADIDVTPFAQYLSSVYVLVPVIPTQCDTALEMYIKSTLCAELVLPNCSYVDTACMSDYGPGPVVPFYPTDDTNPGGSAIPVGGVEMAVRILIDDETNNVQFVLDLFQKDITLSGWTVINPAPNNLTESSSVRAVVRNPTSSSTSNLVVPELRLSSSLAGAIGLTLTQVVIDFPGVVEPIPSTSSRLCPKPQLGVLCGADAVGAIIGIILGGLMTKVMVMDDFAWARKYAHIVPTNVIASPYITQYRISNPDAATNAVYR</sequence>
<accession>D8TMQ7</accession>
<feature type="region of interest" description="Disordered" evidence="1">
    <location>
        <begin position="232"/>
        <end position="317"/>
    </location>
</feature>
<organism evidence="3">
    <name type="scientific">Volvox carteri f. nagariensis</name>
    <dbReference type="NCBI Taxonomy" id="3068"/>
    <lineage>
        <taxon>Eukaryota</taxon>
        <taxon>Viridiplantae</taxon>
        <taxon>Chlorophyta</taxon>
        <taxon>core chlorophytes</taxon>
        <taxon>Chlorophyceae</taxon>
        <taxon>CS clade</taxon>
        <taxon>Chlamydomonadales</taxon>
        <taxon>Volvocaceae</taxon>
        <taxon>Volvox</taxon>
    </lineage>
</organism>
<proteinExistence type="predicted"/>